<evidence type="ECO:0000313" key="4">
    <source>
        <dbReference type="Proteomes" id="UP000238534"/>
    </source>
</evidence>
<dbReference type="EMBL" id="PCPP01000001">
    <property type="protein sequence ID" value="PRB85780.1"/>
    <property type="molecule type" value="Genomic_DNA"/>
</dbReference>
<sequence length="101" mass="11600">MYSHTTLIKNAFNLTMEFKSFLKASNIEEEGVEFASMEAENNALITKVNLPDNHDIKCIKCKGNQNVKLATIAPASENRDDYPYFLCENCRKTSFKLKIFR</sequence>
<evidence type="ECO:0000313" key="2">
    <source>
        <dbReference type="EMBL" id="PRB90496.1"/>
    </source>
</evidence>
<name>A0A2S9CZ94_CHRCI</name>
<gene>
    <name evidence="1" type="ORF">CQ022_05860</name>
    <name evidence="2" type="ORF">CQ033_07125</name>
</gene>
<dbReference type="Proteomes" id="UP000238534">
    <property type="component" value="Unassembled WGS sequence"/>
</dbReference>
<dbReference type="Proteomes" id="UP000238325">
    <property type="component" value="Unassembled WGS sequence"/>
</dbReference>
<evidence type="ECO:0000313" key="3">
    <source>
        <dbReference type="Proteomes" id="UP000238325"/>
    </source>
</evidence>
<proteinExistence type="predicted"/>
<organism evidence="1 4">
    <name type="scientific">Chryseobacterium culicis</name>
    <dbReference type="NCBI Taxonomy" id="680127"/>
    <lineage>
        <taxon>Bacteria</taxon>
        <taxon>Pseudomonadati</taxon>
        <taxon>Bacteroidota</taxon>
        <taxon>Flavobacteriia</taxon>
        <taxon>Flavobacteriales</taxon>
        <taxon>Weeksellaceae</taxon>
        <taxon>Chryseobacterium group</taxon>
        <taxon>Chryseobacterium</taxon>
    </lineage>
</organism>
<evidence type="ECO:0000313" key="1">
    <source>
        <dbReference type="EMBL" id="PRB85780.1"/>
    </source>
</evidence>
<dbReference type="AlphaFoldDB" id="A0A2S9CZ94"/>
<accession>A0A2S9CZ94</accession>
<protein>
    <submittedName>
        <fullName evidence="1">Uncharacterized protein</fullName>
    </submittedName>
</protein>
<reference evidence="3 4" key="1">
    <citation type="submission" date="2017-09" db="EMBL/GenBank/DDBJ databases">
        <title>Genomic, metabolic, and phenotypic characteristics of bacterial isolates from the natural microbiome of the model nematode Caenorhabditis elegans.</title>
        <authorList>
            <person name="Zimmermann J."/>
            <person name="Obeng N."/>
            <person name="Yang W."/>
            <person name="Obeng O."/>
            <person name="Kissoyan K."/>
            <person name="Pees B."/>
            <person name="Dirksen P."/>
            <person name="Hoppner M."/>
            <person name="Franke A."/>
            <person name="Rosenstiel P."/>
            <person name="Leippe M."/>
            <person name="Dierking K."/>
            <person name="Kaleta C."/>
            <person name="Schulenburg H."/>
        </authorList>
    </citation>
    <scope>NUCLEOTIDE SEQUENCE [LARGE SCALE GENOMIC DNA]</scope>
    <source>
        <strain evidence="1 4">MYb25</strain>
        <strain evidence="2 3">MYb44</strain>
    </source>
</reference>
<keyword evidence="3" id="KW-1185">Reference proteome</keyword>
<comment type="caution">
    <text evidence="1">The sequence shown here is derived from an EMBL/GenBank/DDBJ whole genome shotgun (WGS) entry which is preliminary data.</text>
</comment>
<dbReference type="EMBL" id="PCPH01000002">
    <property type="protein sequence ID" value="PRB90496.1"/>
    <property type="molecule type" value="Genomic_DNA"/>
</dbReference>